<dbReference type="OrthoDB" id="508119at2759"/>
<dbReference type="Pfam" id="PF00083">
    <property type="entry name" value="Sugar_tr"/>
    <property type="match status" value="2"/>
</dbReference>
<dbReference type="GO" id="GO:0016020">
    <property type="term" value="C:membrane"/>
    <property type="evidence" value="ECO:0007669"/>
    <property type="project" value="UniProtKB-SubCell"/>
</dbReference>
<evidence type="ECO:0000256" key="4">
    <source>
        <dbReference type="ARBA" id="ARBA00022692"/>
    </source>
</evidence>
<name>A0A5J4WQV5_9EUKA</name>
<evidence type="ECO:0000256" key="5">
    <source>
        <dbReference type="ARBA" id="ARBA00022989"/>
    </source>
</evidence>
<evidence type="ECO:0000256" key="2">
    <source>
        <dbReference type="ARBA" id="ARBA00010992"/>
    </source>
</evidence>
<feature type="transmembrane region" description="Helical" evidence="7">
    <location>
        <begin position="12"/>
        <end position="36"/>
    </location>
</feature>
<organism evidence="9 10">
    <name type="scientific">Streblomastix strix</name>
    <dbReference type="NCBI Taxonomy" id="222440"/>
    <lineage>
        <taxon>Eukaryota</taxon>
        <taxon>Metamonada</taxon>
        <taxon>Preaxostyla</taxon>
        <taxon>Oxymonadida</taxon>
        <taxon>Streblomastigidae</taxon>
        <taxon>Streblomastix</taxon>
    </lineage>
</organism>
<feature type="transmembrane region" description="Helical" evidence="7">
    <location>
        <begin position="214"/>
        <end position="235"/>
    </location>
</feature>
<accession>A0A5J4WQV5</accession>
<comment type="subcellular location">
    <subcellularLocation>
        <location evidence="1">Membrane</location>
        <topology evidence="1">Multi-pass membrane protein</topology>
    </subcellularLocation>
</comment>
<evidence type="ECO:0000313" key="10">
    <source>
        <dbReference type="Proteomes" id="UP000324800"/>
    </source>
</evidence>
<dbReference type="AlphaFoldDB" id="A0A5J4WQV5"/>
<dbReference type="PROSITE" id="PS50850">
    <property type="entry name" value="MFS"/>
    <property type="match status" value="1"/>
</dbReference>
<keyword evidence="3" id="KW-0813">Transport</keyword>
<keyword evidence="5 7" id="KW-1133">Transmembrane helix</keyword>
<keyword evidence="6 7" id="KW-0472">Membrane</keyword>
<feature type="transmembrane region" description="Helical" evidence="7">
    <location>
        <begin position="136"/>
        <end position="162"/>
    </location>
</feature>
<protein>
    <recommendedName>
        <fullName evidence="8">Major facilitator superfamily (MFS) profile domain-containing protein</fullName>
    </recommendedName>
</protein>
<dbReference type="PANTHER" id="PTHR48020">
    <property type="entry name" value="PROTON MYO-INOSITOL COTRANSPORTER"/>
    <property type="match status" value="1"/>
</dbReference>
<dbReference type="InterPro" id="IPR005829">
    <property type="entry name" value="Sugar_transporter_CS"/>
</dbReference>
<feature type="transmembrane region" description="Helical" evidence="7">
    <location>
        <begin position="283"/>
        <end position="302"/>
    </location>
</feature>
<proteinExistence type="inferred from homology"/>
<dbReference type="Proteomes" id="UP000324800">
    <property type="component" value="Unassembled WGS sequence"/>
</dbReference>
<evidence type="ECO:0000256" key="3">
    <source>
        <dbReference type="ARBA" id="ARBA00022448"/>
    </source>
</evidence>
<gene>
    <name evidence="9" type="ORF">EZS28_007536</name>
</gene>
<feature type="transmembrane region" description="Helical" evidence="7">
    <location>
        <begin position="78"/>
        <end position="98"/>
    </location>
</feature>
<evidence type="ECO:0000313" key="9">
    <source>
        <dbReference type="EMBL" id="KAA6396936.1"/>
    </source>
</evidence>
<evidence type="ECO:0000259" key="8">
    <source>
        <dbReference type="PROSITE" id="PS50850"/>
    </source>
</evidence>
<evidence type="ECO:0000256" key="7">
    <source>
        <dbReference type="SAM" id="Phobius"/>
    </source>
</evidence>
<dbReference type="PROSITE" id="PS00217">
    <property type="entry name" value="SUGAR_TRANSPORT_2"/>
    <property type="match status" value="1"/>
</dbReference>
<dbReference type="InterPro" id="IPR050814">
    <property type="entry name" value="Myo-inositol_Transporter"/>
</dbReference>
<feature type="domain" description="Major facilitator superfamily (MFS) profile" evidence="8">
    <location>
        <begin position="14"/>
        <end position="361"/>
    </location>
</feature>
<comment type="caution">
    <text evidence="9">The sequence shown here is derived from an EMBL/GenBank/DDBJ whole genome shotgun (WGS) entry which is preliminary data.</text>
</comment>
<dbReference type="PANTHER" id="PTHR48020:SF12">
    <property type="entry name" value="PROTON MYO-INOSITOL COTRANSPORTER"/>
    <property type="match status" value="1"/>
</dbReference>
<dbReference type="Gene3D" id="1.20.1250.20">
    <property type="entry name" value="MFS general substrate transporter like domains"/>
    <property type="match status" value="2"/>
</dbReference>
<feature type="transmembrane region" description="Helical" evidence="7">
    <location>
        <begin position="182"/>
        <end position="205"/>
    </location>
</feature>
<dbReference type="GO" id="GO:0022857">
    <property type="term" value="F:transmembrane transporter activity"/>
    <property type="evidence" value="ECO:0007669"/>
    <property type="project" value="InterPro"/>
</dbReference>
<reference evidence="9 10" key="1">
    <citation type="submission" date="2019-03" db="EMBL/GenBank/DDBJ databases">
        <title>Single cell metagenomics reveals metabolic interactions within the superorganism composed of flagellate Streblomastix strix and complex community of Bacteroidetes bacteria on its surface.</title>
        <authorList>
            <person name="Treitli S.C."/>
            <person name="Kolisko M."/>
            <person name="Husnik F."/>
            <person name="Keeling P."/>
            <person name="Hampl V."/>
        </authorList>
    </citation>
    <scope>NUCLEOTIDE SEQUENCE [LARGE SCALE GENOMIC DNA]</scope>
    <source>
        <strain evidence="9">ST1C</strain>
    </source>
</reference>
<evidence type="ECO:0000256" key="6">
    <source>
        <dbReference type="ARBA" id="ARBA00023136"/>
    </source>
</evidence>
<dbReference type="SUPFAM" id="SSF103473">
    <property type="entry name" value="MFS general substrate transporter"/>
    <property type="match status" value="2"/>
</dbReference>
<feature type="transmembrane region" description="Helical" evidence="7">
    <location>
        <begin position="247"/>
        <end position="271"/>
    </location>
</feature>
<feature type="transmembrane region" description="Helical" evidence="7">
    <location>
        <begin position="104"/>
        <end position="124"/>
    </location>
</feature>
<dbReference type="InterPro" id="IPR005828">
    <property type="entry name" value="MFS_sugar_transport-like"/>
</dbReference>
<sequence>MSAIIEFKAHDGWALFVSIFGGIVYGLPAGVIAGILGEPRWVDLSAGIRGTFSASILYGVAVGAILPVFLSDIIGRKLIFIISGFISFVFTILLAFMNSTVSCIIMRSLSGIGAGMIATMAPAYTGELSSLKWRGVLVSLVRVTMTGGVIIGYLLNIPFNYVNDGWRYEFVILKNAGVQNRLTLLLLTLVVGVWNCLTSTPNLFLLDRLGRKKVLIFGSIVQTIGMFFIMLSNWIPALADNGRSYYMAIPGIVVYLAGYEVGIGPLFMVMIAEMFPETVTSAVSSLMMTIMWVSNLIIVTVYSPLSKAIGDRGVFIITFVLSFSQVIFSIFAVKDTKGMHKRHNQGVLQEDNNSNLNQSSV</sequence>
<dbReference type="InterPro" id="IPR036259">
    <property type="entry name" value="MFS_trans_sf"/>
</dbReference>
<dbReference type="EMBL" id="SNRW01001306">
    <property type="protein sequence ID" value="KAA6396936.1"/>
    <property type="molecule type" value="Genomic_DNA"/>
</dbReference>
<feature type="transmembrane region" description="Helical" evidence="7">
    <location>
        <begin position="314"/>
        <end position="333"/>
    </location>
</feature>
<dbReference type="InterPro" id="IPR020846">
    <property type="entry name" value="MFS_dom"/>
</dbReference>
<keyword evidence="4 7" id="KW-0812">Transmembrane</keyword>
<evidence type="ECO:0000256" key="1">
    <source>
        <dbReference type="ARBA" id="ARBA00004141"/>
    </source>
</evidence>
<feature type="transmembrane region" description="Helical" evidence="7">
    <location>
        <begin position="48"/>
        <end position="71"/>
    </location>
</feature>
<comment type="similarity">
    <text evidence="2">Belongs to the major facilitator superfamily. Sugar transporter (TC 2.A.1.1) family.</text>
</comment>